<gene>
    <name evidence="2" type="ORF">ECRASSUSDP1_LOCUS18669</name>
</gene>
<comment type="caution">
    <text evidence="2">The sequence shown here is derived from an EMBL/GenBank/DDBJ whole genome shotgun (WGS) entry which is preliminary data.</text>
</comment>
<proteinExistence type="predicted"/>
<dbReference type="Proteomes" id="UP001295684">
    <property type="component" value="Unassembled WGS sequence"/>
</dbReference>
<dbReference type="AlphaFoldDB" id="A0AAD2D243"/>
<evidence type="ECO:0000256" key="1">
    <source>
        <dbReference type="SAM" id="MobiDB-lite"/>
    </source>
</evidence>
<protein>
    <recommendedName>
        <fullName evidence="4">Protein FAR1-RELATED SEQUENCE</fullName>
    </recommendedName>
</protein>
<dbReference type="EMBL" id="CAMPGE010018917">
    <property type="protein sequence ID" value="CAI2377286.1"/>
    <property type="molecule type" value="Genomic_DNA"/>
</dbReference>
<keyword evidence="3" id="KW-1185">Reference proteome</keyword>
<accession>A0AAD2D243</accession>
<sequence length="691" mass="79767">MYNLVPSEAFHDGSNLNGTSKGMFMNNIKEEYMAMNKISHVDQTVGHCAPPMSQRSTGLEGMCSVSTTSYGNTEIADSNPKNLNIQSQRSTSEMYQEKTLIKIDVSSIQAICFEDVKEIREKIDQIFAPQNVKMICKRAERVYANGYCVFVLYCNKCKKRRPSYKSNKCYKKRSTGCQFMLKFTKHQNEKYRLTDGVFQHNHLLTTPVLDSMILNQIDQFDPTTIKPAYVRKYINEKFNKDISYAQIAYELSKRKKKVKKETQNFTAQDLTTQEFPSEGKIFVQERNKNICNAMYFNDKICREVLLIHKVLNALLLLGFDEKANMYLHSFVVLDNHQEEDYLWVLKTFLSQNKVVPRVTIIDYYESLKNACELILHGTKIIVSPWSCKRLEKMYFQERDKDWNFNPCLVRQFKDLSKMKQEYNTQVVADLLETLCLKEEVNLEKCETPLIIKKILESYYHCKVSNNLRPTFDDSIYAEQPEYSVQKNNDTEPQTENVVQNKTDLNPKKSNIAHQIVKDKDCELEISDKSKHYDQQSVQTSSSKTHNALFSSFNCQMLRSPKSGTKIPKGILQNEESNLKNSTTKFLLKSNSYGDLSEPEFRGGEVGSNENSSILAGFTSMNSPKMEVPPSPETPRSMFQSMKSSIGKCSTKFLFPYNLNKINTRQKDEEEGDSLLVNLDPEELYLRKQSPV</sequence>
<organism evidence="2 3">
    <name type="scientific">Euplotes crassus</name>
    <dbReference type="NCBI Taxonomy" id="5936"/>
    <lineage>
        <taxon>Eukaryota</taxon>
        <taxon>Sar</taxon>
        <taxon>Alveolata</taxon>
        <taxon>Ciliophora</taxon>
        <taxon>Intramacronucleata</taxon>
        <taxon>Spirotrichea</taxon>
        <taxon>Hypotrichia</taxon>
        <taxon>Euplotida</taxon>
        <taxon>Euplotidae</taxon>
        <taxon>Moneuplotes</taxon>
    </lineage>
</organism>
<evidence type="ECO:0000313" key="2">
    <source>
        <dbReference type="EMBL" id="CAI2377286.1"/>
    </source>
</evidence>
<feature type="region of interest" description="Disordered" evidence="1">
    <location>
        <begin position="619"/>
        <end position="638"/>
    </location>
</feature>
<reference evidence="2" key="1">
    <citation type="submission" date="2023-07" db="EMBL/GenBank/DDBJ databases">
        <authorList>
            <consortium name="AG Swart"/>
            <person name="Singh M."/>
            <person name="Singh A."/>
            <person name="Seah K."/>
            <person name="Emmerich C."/>
        </authorList>
    </citation>
    <scope>NUCLEOTIDE SEQUENCE</scope>
    <source>
        <strain evidence="2">DP1</strain>
    </source>
</reference>
<name>A0AAD2D243_EUPCR</name>
<evidence type="ECO:0008006" key="4">
    <source>
        <dbReference type="Google" id="ProtNLM"/>
    </source>
</evidence>
<evidence type="ECO:0000313" key="3">
    <source>
        <dbReference type="Proteomes" id="UP001295684"/>
    </source>
</evidence>